<evidence type="ECO:0000313" key="2">
    <source>
        <dbReference type="EMBL" id="QEC68382.1"/>
    </source>
</evidence>
<dbReference type="OrthoDB" id="5728337at2"/>
<dbReference type="EMBL" id="CP042435">
    <property type="protein sequence ID" value="QEC68382.1"/>
    <property type="molecule type" value="Genomic_DNA"/>
</dbReference>
<dbReference type="AlphaFoldDB" id="A0A5B8VAK3"/>
<dbReference type="SUPFAM" id="SSF109604">
    <property type="entry name" value="HD-domain/PDEase-like"/>
    <property type="match status" value="1"/>
</dbReference>
<proteinExistence type="predicted"/>
<dbReference type="KEGG" id="pgin:FRZ67_14115"/>
<dbReference type="InterPro" id="IPR003607">
    <property type="entry name" value="HD/PDEase_dom"/>
</dbReference>
<gene>
    <name evidence="2" type="ORF">FRZ67_14115</name>
</gene>
<organism evidence="2 3">
    <name type="scientific">Panacibacter ginsenosidivorans</name>
    <dbReference type="NCBI Taxonomy" id="1813871"/>
    <lineage>
        <taxon>Bacteria</taxon>
        <taxon>Pseudomonadati</taxon>
        <taxon>Bacteroidota</taxon>
        <taxon>Chitinophagia</taxon>
        <taxon>Chitinophagales</taxon>
        <taxon>Chitinophagaceae</taxon>
        <taxon>Panacibacter</taxon>
    </lineage>
</organism>
<sequence>MTVAEFEEIKRKVLRQLEDQLPENLTYHNASHTADVLEQAQYIAQQEGFTNEEEIMLLKIAALFHDTGFLKVYKNHEAKGCAIVRVQMQHIFDEAALEKICGLIMATKIPQKPLTPLEEIICDADLDYLGREDFGPISNALRLEFLANNIVKNDREWQEKQISFFEQHKYFTATSNSKRNSRKQERLQELKTIFSLQYGL</sequence>
<reference evidence="2 3" key="1">
    <citation type="journal article" date="2016" name="Int. J. Syst. Evol. Microbiol.">
        <title>Panacibacter ginsenosidivorans gen. nov., sp. nov., with ginsenoside converting activity isolated from soil of a ginseng field.</title>
        <authorList>
            <person name="Siddiqi M.Z."/>
            <person name="Muhammad Shafi S."/>
            <person name="Choi K.D."/>
            <person name="Im W.T."/>
        </authorList>
    </citation>
    <scope>NUCLEOTIDE SEQUENCE [LARGE SCALE GENOMIC DNA]</scope>
    <source>
        <strain evidence="2 3">Gsoil1550</strain>
    </source>
</reference>
<name>A0A5B8VAK3_9BACT</name>
<dbReference type="RefSeq" id="WP_147190330.1">
    <property type="nucleotide sequence ID" value="NZ_CP042435.1"/>
</dbReference>
<dbReference type="Pfam" id="PF01966">
    <property type="entry name" value="HD"/>
    <property type="match status" value="1"/>
</dbReference>
<keyword evidence="3" id="KW-1185">Reference proteome</keyword>
<evidence type="ECO:0000259" key="1">
    <source>
        <dbReference type="SMART" id="SM00471"/>
    </source>
</evidence>
<dbReference type="CDD" id="cd00077">
    <property type="entry name" value="HDc"/>
    <property type="match status" value="1"/>
</dbReference>
<protein>
    <submittedName>
        <fullName evidence="2">HD domain-containing protein</fullName>
    </submittedName>
</protein>
<dbReference type="Gene3D" id="1.10.3210.10">
    <property type="entry name" value="Hypothetical protein af1432"/>
    <property type="match status" value="1"/>
</dbReference>
<dbReference type="InterPro" id="IPR006674">
    <property type="entry name" value="HD_domain"/>
</dbReference>
<dbReference type="Proteomes" id="UP000321533">
    <property type="component" value="Chromosome"/>
</dbReference>
<evidence type="ECO:0000313" key="3">
    <source>
        <dbReference type="Proteomes" id="UP000321533"/>
    </source>
</evidence>
<feature type="domain" description="HD/PDEase" evidence="1">
    <location>
        <begin position="25"/>
        <end position="138"/>
    </location>
</feature>
<accession>A0A5B8VAK3</accession>
<dbReference type="SMART" id="SM00471">
    <property type="entry name" value="HDc"/>
    <property type="match status" value="1"/>
</dbReference>